<dbReference type="Proteomes" id="UP000577707">
    <property type="component" value="Unassembled WGS sequence"/>
</dbReference>
<evidence type="ECO:0000313" key="2">
    <source>
        <dbReference type="Proteomes" id="UP000577707"/>
    </source>
</evidence>
<proteinExistence type="predicted"/>
<organism evidence="1 2">
    <name type="scientific">Nocardioides albus</name>
    <dbReference type="NCBI Taxonomy" id="1841"/>
    <lineage>
        <taxon>Bacteria</taxon>
        <taxon>Bacillati</taxon>
        <taxon>Actinomycetota</taxon>
        <taxon>Actinomycetes</taxon>
        <taxon>Propionibacteriales</taxon>
        <taxon>Nocardioidaceae</taxon>
        <taxon>Nocardioides</taxon>
    </lineage>
</organism>
<dbReference type="EMBL" id="JACHXG010000009">
    <property type="protein sequence ID" value="MBB3091118.1"/>
    <property type="molecule type" value="Genomic_DNA"/>
</dbReference>
<name>A0A7W5FAB9_9ACTN</name>
<sequence length="212" mass="23524">MPTLRHEYQAALSRILSRVHLATNPVESKCFNPSYTGTELEEISIQMDVSCTADLAIAGIATAPDHWNSTDATEIEVEPPPPASLHLCSTPGAELPSEECERIHKFYKDKRLHIVGGREERRIIDSLVTTLGLKAADITWHPCEKAKPPRNLDNRWRYLEPGRDITVCITGRAGHATSEKAKAAAERAGVTYLFVEYPSGLEAELVRLVRVL</sequence>
<dbReference type="AlphaFoldDB" id="A0A7W5FAB9"/>
<reference evidence="1 2" key="1">
    <citation type="submission" date="2020-08" db="EMBL/GenBank/DDBJ databases">
        <title>Genomic Encyclopedia of Type Strains, Phase III (KMG-III): the genomes of soil and plant-associated and newly described type strains.</title>
        <authorList>
            <person name="Whitman W."/>
        </authorList>
    </citation>
    <scope>NUCLEOTIDE SEQUENCE [LARGE SCALE GENOMIC DNA]</scope>
    <source>
        <strain evidence="1 2">CECT 3302</strain>
    </source>
</reference>
<comment type="caution">
    <text evidence="1">The sequence shown here is derived from an EMBL/GenBank/DDBJ whole genome shotgun (WGS) entry which is preliminary data.</text>
</comment>
<gene>
    <name evidence="1" type="ORF">FHS12_004083</name>
</gene>
<accession>A0A7W5FAB9</accession>
<evidence type="ECO:0000313" key="1">
    <source>
        <dbReference type="EMBL" id="MBB3091118.1"/>
    </source>
</evidence>
<protein>
    <submittedName>
        <fullName evidence="1">Uncharacterized protein</fullName>
    </submittedName>
</protein>
<dbReference type="RefSeq" id="WP_183548844.1">
    <property type="nucleotide sequence ID" value="NZ_BMQT01000008.1"/>
</dbReference>
<keyword evidence="2" id="KW-1185">Reference proteome</keyword>